<gene>
    <name evidence="3" type="ORF">LX69_02486</name>
</gene>
<protein>
    <submittedName>
        <fullName evidence="3">Gas vesicle protein</fullName>
    </submittedName>
</protein>
<sequence>MNKTGLFIGGMLTGAALGAVAALLMAPKSGKETRDDMLSKLHDLEDELSSIRNKTKEKGMELKDEIRTKINDLEKRIERVISSFKPAETNPL</sequence>
<keyword evidence="2" id="KW-0812">Transmembrane</keyword>
<keyword evidence="2" id="KW-0472">Membrane</keyword>
<dbReference type="PANTHER" id="PTHR35792">
    <property type="entry name" value="GENERAL STRESS PROTEIN"/>
    <property type="match status" value="1"/>
</dbReference>
<keyword evidence="1" id="KW-0175">Coiled coil</keyword>
<evidence type="ECO:0000313" key="3">
    <source>
        <dbReference type="EMBL" id="PZX13808.1"/>
    </source>
</evidence>
<dbReference type="EMBL" id="QKZK01000022">
    <property type="protein sequence ID" value="PZX13808.1"/>
    <property type="molecule type" value="Genomic_DNA"/>
</dbReference>
<dbReference type="Pfam" id="PF12732">
    <property type="entry name" value="YtxH"/>
    <property type="match status" value="1"/>
</dbReference>
<feature type="coiled-coil region" evidence="1">
    <location>
        <begin position="34"/>
        <end position="83"/>
    </location>
</feature>
<comment type="caution">
    <text evidence="3">The sequence shown here is derived from an EMBL/GenBank/DDBJ whole genome shotgun (WGS) entry which is preliminary data.</text>
</comment>
<dbReference type="InterPro" id="IPR024623">
    <property type="entry name" value="YtxH"/>
</dbReference>
<proteinExistence type="predicted"/>
<organism evidence="3 4">
    <name type="scientific">Breznakibacter xylanolyticus</name>
    <dbReference type="NCBI Taxonomy" id="990"/>
    <lineage>
        <taxon>Bacteria</taxon>
        <taxon>Pseudomonadati</taxon>
        <taxon>Bacteroidota</taxon>
        <taxon>Bacteroidia</taxon>
        <taxon>Marinilabiliales</taxon>
        <taxon>Marinilabiliaceae</taxon>
        <taxon>Breznakibacter</taxon>
    </lineage>
</organism>
<dbReference type="InterPro" id="IPR052928">
    <property type="entry name" value="Desiccation-related_membrane"/>
</dbReference>
<dbReference type="PANTHER" id="PTHR35792:SF1">
    <property type="entry name" value="SLL0268 PROTEIN"/>
    <property type="match status" value="1"/>
</dbReference>
<dbReference type="AlphaFoldDB" id="A0A2W7N0Z5"/>
<dbReference type="Proteomes" id="UP000249239">
    <property type="component" value="Unassembled WGS sequence"/>
</dbReference>
<keyword evidence="4" id="KW-1185">Reference proteome</keyword>
<accession>A0A2W7N0Z5</accession>
<name>A0A2W7N0Z5_9BACT</name>
<reference evidence="3 4" key="1">
    <citation type="submission" date="2018-06" db="EMBL/GenBank/DDBJ databases">
        <title>Genomic Encyclopedia of Archaeal and Bacterial Type Strains, Phase II (KMG-II): from individual species to whole genera.</title>
        <authorList>
            <person name="Goeker M."/>
        </authorList>
    </citation>
    <scope>NUCLEOTIDE SEQUENCE [LARGE SCALE GENOMIC DNA]</scope>
    <source>
        <strain evidence="3 4">DSM 6779</strain>
    </source>
</reference>
<dbReference type="RefSeq" id="WP_111446341.1">
    <property type="nucleotide sequence ID" value="NZ_QKZK01000022.1"/>
</dbReference>
<evidence type="ECO:0000256" key="2">
    <source>
        <dbReference type="SAM" id="Phobius"/>
    </source>
</evidence>
<evidence type="ECO:0000256" key="1">
    <source>
        <dbReference type="SAM" id="Coils"/>
    </source>
</evidence>
<feature type="transmembrane region" description="Helical" evidence="2">
    <location>
        <begin position="6"/>
        <end position="26"/>
    </location>
</feature>
<evidence type="ECO:0000313" key="4">
    <source>
        <dbReference type="Proteomes" id="UP000249239"/>
    </source>
</evidence>
<keyword evidence="2" id="KW-1133">Transmembrane helix</keyword>